<feature type="domain" description="WW" evidence="2">
    <location>
        <begin position="55"/>
        <end position="81"/>
    </location>
</feature>
<dbReference type="InterPro" id="IPR001202">
    <property type="entry name" value="WW_dom"/>
</dbReference>
<gene>
    <name evidence="3" type="ORF">TrLO_g5151</name>
</gene>
<evidence type="ECO:0000313" key="4">
    <source>
        <dbReference type="Proteomes" id="UP001165122"/>
    </source>
</evidence>
<evidence type="ECO:0000256" key="1">
    <source>
        <dbReference type="SAM" id="MobiDB-lite"/>
    </source>
</evidence>
<feature type="compositionally biased region" description="Pro residues" evidence="1">
    <location>
        <begin position="26"/>
        <end position="36"/>
    </location>
</feature>
<evidence type="ECO:0000313" key="3">
    <source>
        <dbReference type="EMBL" id="GMI10920.1"/>
    </source>
</evidence>
<reference evidence="4" key="1">
    <citation type="journal article" date="2023" name="Commun. Biol.">
        <title>Genome analysis of Parmales, the sister group of diatoms, reveals the evolutionary specialization of diatoms from phago-mixotrophs to photoautotrophs.</title>
        <authorList>
            <person name="Ban H."/>
            <person name="Sato S."/>
            <person name="Yoshikawa S."/>
            <person name="Yamada K."/>
            <person name="Nakamura Y."/>
            <person name="Ichinomiya M."/>
            <person name="Sato N."/>
            <person name="Blanc-Mathieu R."/>
            <person name="Endo H."/>
            <person name="Kuwata A."/>
            <person name="Ogata H."/>
        </authorList>
    </citation>
    <scope>NUCLEOTIDE SEQUENCE [LARGE SCALE GENOMIC DNA]</scope>
    <source>
        <strain evidence="4">NIES 3700</strain>
    </source>
</reference>
<dbReference type="AlphaFoldDB" id="A0A9W7FF04"/>
<feature type="region of interest" description="Disordered" evidence="1">
    <location>
        <begin position="1"/>
        <end position="54"/>
    </location>
</feature>
<keyword evidence="4" id="KW-1185">Reference proteome</keyword>
<name>A0A9W7FF04_9STRA</name>
<protein>
    <recommendedName>
        <fullName evidence="2">WW domain-containing protein</fullName>
    </recommendedName>
</protein>
<sequence length="86" mass="9865">MVVASNGLLQVPKDDDEDDDDDEDVPGPPALPPPPKVMKRESMVPPPSKEERCPWNKMWDENQHAWYYMHDDGVTSTWEEPLGFVE</sequence>
<feature type="compositionally biased region" description="Basic and acidic residues" evidence="1">
    <location>
        <begin position="38"/>
        <end position="54"/>
    </location>
</feature>
<comment type="caution">
    <text evidence="3">The sequence shown here is derived from an EMBL/GenBank/DDBJ whole genome shotgun (WGS) entry which is preliminary data.</text>
</comment>
<proteinExistence type="predicted"/>
<evidence type="ECO:0000259" key="2">
    <source>
        <dbReference type="PROSITE" id="PS01159"/>
    </source>
</evidence>
<accession>A0A9W7FF04</accession>
<organism evidence="3 4">
    <name type="scientific">Triparma laevis f. longispina</name>
    <dbReference type="NCBI Taxonomy" id="1714387"/>
    <lineage>
        <taxon>Eukaryota</taxon>
        <taxon>Sar</taxon>
        <taxon>Stramenopiles</taxon>
        <taxon>Ochrophyta</taxon>
        <taxon>Bolidophyceae</taxon>
        <taxon>Parmales</taxon>
        <taxon>Triparmaceae</taxon>
        <taxon>Triparma</taxon>
    </lineage>
</organism>
<dbReference type="Proteomes" id="UP001165122">
    <property type="component" value="Unassembled WGS sequence"/>
</dbReference>
<dbReference type="EMBL" id="BRXW01000154">
    <property type="protein sequence ID" value="GMI10920.1"/>
    <property type="molecule type" value="Genomic_DNA"/>
</dbReference>
<dbReference type="PROSITE" id="PS01159">
    <property type="entry name" value="WW_DOMAIN_1"/>
    <property type="match status" value="1"/>
</dbReference>
<feature type="compositionally biased region" description="Acidic residues" evidence="1">
    <location>
        <begin position="14"/>
        <end position="25"/>
    </location>
</feature>